<dbReference type="EC" id="3.1.26.4" evidence="3"/>
<dbReference type="Pfam" id="PF00075">
    <property type="entry name" value="RNase_H"/>
    <property type="match status" value="1"/>
</dbReference>
<gene>
    <name evidence="9" type="ORF">EV420DRAFT_1644799</name>
</gene>
<name>A0AA39N2A7_ARMTA</name>
<accession>A0AA39N2A7</accession>
<dbReference type="RefSeq" id="XP_060329091.1">
    <property type="nucleotide sequence ID" value="XM_060477693.1"/>
</dbReference>
<comment type="similarity">
    <text evidence="2">Belongs to the RNase H family.</text>
</comment>
<evidence type="ECO:0000313" key="9">
    <source>
        <dbReference type="EMBL" id="KAK0455581.1"/>
    </source>
</evidence>
<dbReference type="EMBL" id="JAUEPS010000025">
    <property type="protein sequence ID" value="KAK0455581.1"/>
    <property type="molecule type" value="Genomic_DNA"/>
</dbReference>
<keyword evidence="4" id="KW-0540">Nuclease</keyword>
<evidence type="ECO:0000256" key="2">
    <source>
        <dbReference type="ARBA" id="ARBA00005300"/>
    </source>
</evidence>
<dbReference type="InterPro" id="IPR002156">
    <property type="entry name" value="RNaseH_domain"/>
</dbReference>
<protein>
    <recommendedName>
        <fullName evidence="3">ribonuclease H</fullName>
        <ecNumber evidence="3">3.1.26.4</ecNumber>
    </recommendedName>
</protein>
<dbReference type="GeneID" id="85361241"/>
<sequence length="250" mass="28177">MNLEHSPGEEGVFARRFLLCERLARDFSLDELITQCACCDTYFVACCYHGTFKGDLSPCKNFRLIFVDGACSNNGQADATAGIGIVMGSSESNQWGIPIDDTLDPGAKRTSQRAELLAALEGLEMMRMRYFETDVEEYRNMKRHELQTFKTHNARDSSGLVTHPQWIIASDSENVVLGMTEWLPKWKRKGMRRSQGKRPANLDLYLKLDEAISFVERKGFDVGFWKIPREGNTNADELAKMASRVAAMAS</sequence>
<keyword evidence="10" id="KW-1185">Reference proteome</keyword>
<dbReference type="InterPro" id="IPR012337">
    <property type="entry name" value="RNaseH-like_sf"/>
</dbReference>
<evidence type="ECO:0000256" key="6">
    <source>
        <dbReference type="ARBA" id="ARBA00022759"/>
    </source>
</evidence>
<dbReference type="CDD" id="cd13934">
    <property type="entry name" value="RNase_H_Dikarya_like"/>
    <property type="match status" value="1"/>
</dbReference>
<proteinExistence type="inferred from homology"/>
<evidence type="ECO:0000256" key="5">
    <source>
        <dbReference type="ARBA" id="ARBA00022723"/>
    </source>
</evidence>
<dbReference type="GO" id="GO:0003676">
    <property type="term" value="F:nucleic acid binding"/>
    <property type="evidence" value="ECO:0007669"/>
    <property type="project" value="InterPro"/>
</dbReference>
<evidence type="ECO:0000256" key="4">
    <source>
        <dbReference type="ARBA" id="ARBA00022722"/>
    </source>
</evidence>
<reference evidence="9" key="1">
    <citation type="submission" date="2023-06" db="EMBL/GenBank/DDBJ databases">
        <authorList>
            <consortium name="Lawrence Berkeley National Laboratory"/>
            <person name="Ahrendt S."/>
            <person name="Sahu N."/>
            <person name="Indic B."/>
            <person name="Wong-Bajracharya J."/>
            <person name="Merenyi Z."/>
            <person name="Ke H.-M."/>
            <person name="Monk M."/>
            <person name="Kocsube S."/>
            <person name="Drula E."/>
            <person name="Lipzen A."/>
            <person name="Balint B."/>
            <person name="Henrissat B."/>
            <person name="Andreopoulos B."/>
            <person name="Martin F.M."/>
            <person name="Harder C.B."/>
            <person name="Rigling D."/>
            <person name="Ford K.L."/>
            <person name="Foster G.D."/>
            <person name="Pangilinan J."/>
            <person name="Papanicolaou A."/>
            <person name="Barry K."/>
            <person name="LaButti K."/>
            <person name="Viragh M."/>
            <person name="Koriabine M."/>
            <person name="Yan M."/>
            <person name="Riley R."/>
            <person name="Champramary S."/>
            <person name="Plett K.L."/>
            <person name="Tsai I.J."/>
            <person name="Slot J."/>
            <person name="Sipos G."/>
            <person name="Plett J."/>
            <person name="Nagy L.G."/>
            <person name="Grigoriev I.V."/>
        </authorList>
    </citation>
    <scope>NUCLEOTIDE SEQUENCE</scope>
    <source>
        <strain evidence="9">CCBAS 213</strain>
    </source>
</reference>
<evidence type="ECO:0000259" key="8">
    <source>
        <dbReference type="PROSITE" id="PS50879"/>
    </source>
</evidence>
<dbReference type="Proteomes" id="UP001175211">
    <property type="component" value="Unassembled WGS sequence"/>
</dbReference>
<dbReference type="PANTHER" id="PTHR10642:SF26">
    <property type="entry name" value="RIBONUCLEASE H1"/>
    <property type="match status" value="1"/>
</dbReference>
<comment type="caution">
    <text evidence="9">The sequence shown here is derived from an EMBL/GenBank/DDBJ whole genome shotgun (WGS) entry which is preliminary data.</text>
</comment>
<dbReference type="AlphaFoldDB" id="A0AA39N2A7"/>
<dbReference type="GO" id="GO:0046872">
    <property type="term" value="F:metal ion binding"/>
    <property type="evidence" value="ECO:0007669"/>
    <property type="project" value="UniProtKB-KW"/>
</dbReference>
<dbReference type="InterPro" id="IPR050092">
    <property type="entry name" value="RNase_H"/>
</dbReference>
<dbReference type="PANTHER" id="PTHR10642">
    <property type="entry name" value="RIBONUCLEASE H1"/>
    <property type="match status" value="1"/>
</dbReference>
<feature type="domain" description="RNase H type-1" evidence="8">
    <location>
        <begin position="59"/>
        <end position="244"/>
    </location>
</feature>
<keyword evidence="7" id="KW-0378">Hydrolase</keyword>
<dbReference type="InterPro" id="IPR036397">
    <property type="entry name" value="RNaseH_sf"/>
</dbReference>
<evidence type="ECO:0000313" key="10">
    <source>
        <dbReference type="Proteomes" id="UP001175211"/>
    </source>
</evidence>
<organism evidence="9 10">
    <name type="scientific">Armillaria tabescens</name>
    <name type="common">Ringless honey mushroom</name>
    <name type="synonym">Agaricus tabescens</name>
    <dbReference type="NCBI Taxonomy" id="1929756"/>
    <lineage>
        <taxon>Eukaryota</taxon>
        <taxon>Fungi</taxon>
        <taxon>Dikarya</taxon>
        <taxon>Basidiomycota</taxon>
        <taxon>Agaricomycotina</taxon>
        <taxon>Agaricomycetes</taxon>
        <taxon>Agaricomycetidae</taxon>
        <taxon>Agaricales</taxon>
        <taxon>Marasmiineae</taxon>
        <taxon>Physalacriaceae</taxon>
        <taxon>Desarmillaria</taxon>
    </lineage>
</organism>
<dbReference type="Gene3D" id="3.30.420.10">
    <property type="entry name" value="Ribonuclease H-like superfamily/Ribonuclease H"/>
    <property type="match status" value="1"/>
</dbReference>
<dbReference type="SUPFAM" id="SSF53098">
    <property type="entry name" value="Ribonuclease H-like"/>
    <property type="match status" value="1"/>
</dbReference>
<comment type="catalytic activity">
    <reaction evidence="1">
        <text>Endonucleolytic cleavage to 5'-phosphomonoester.</text>
        <dbReference type="EC" id="3.1.26.4"/>
    </reaction>
</comment>
<dbReference type="GO" id="GO:0043137">
    <property type="term" value="P:DNA replication, removal of RNA primer"/>
    <property type="evidence" value="ECO:0007669"/>
    <property type="project" value="TreeGrafter"/>
</dbReference>
<evidence type="ECO:0000256" key="3">
    <source>
        <dbReference type="ARBA" id="ARBA00012180"/>
    </source>
</evidence>
<keyword evidence="6" id="KW-0255">Endonuclease</keyword>
<dbReference type="GO" id="GO:0004523">
    <property type="term" value="F:RNA-DNA hybrid ribonuclease activity"/>
    <property type="evidence" value="ECO:0007669"/>
    <property type="project" value="UniProtKB-EC"/>
</dbReference>
<evidence type="ECO:0000256" key="1">
    <source>
        <dbReference type="ARBA" id="ARBA00000077"/>
    </source>
</evidence>
<dbReference type="PROSITE" id="PS50879">
    <property type="entry name" value="RNASE_H_1"/>
    <property type="match status" value="1"/>
</dbReference>
<keyword evidence="5" id="KW-0479">Metal-binding</keyword>
<evidence type="ECO:0000256" key="7">
    <source>
        <dbReference type="ARBA" id="ARBA00022801"/>
    </source>
</evidence>